<dbReference type="SMART" id="SM00644">
    <property type="entry name" value="Ami_2"/>
    <property type="match status" value="1"/>
</dbReference>
<dbReference type="InterPro" id="IPR006619">
    <property type="entry name" value="PGRP_domain_met/bac"/>
</dbReference>
<dbReference type="CDD" id="cd06583">
    <property type="entry name" value="PGRP"/>
    <property type="match status" value="1"/>
</dbReference>
<dbReference type="InterPro" id="IPR036505">
    <property type="entry name" value="Amidase/PGRP_sf"/>
</dbReference>
<evidence type="ECO:0000259" key="3">
    <source>
        <dbReference type="SMART" id="SM00701"/>
    </source>
</evidence>
<evidence type="ECO:0000256" key="1">
    <source>
        <dbReference type="ARBA" id="ARBA00007553"/>
    </source>
</evidence>
<evidence type="ECO:0000313" key="5">
    <source>
        <dbReference type="Proteomes" id="UP001595816"/>
    </source>
</evidence>
<proteinExistence type="inferred from homology"/>
<dbReference type="InterPro" id="IPR002502">
    <property type="entry name" value="Amidase_domain"/>
</dbReference>
<dbReference type="Gene3D" id="3.40.80.10">
    <property type="entry name" value="Peptidoglycan recognition protein-like"/>
    <property type="match status" value="1"/>
</dbReference>
<protein>
    <submittedName>
        <fullName evidence="4">N-acetylmuramoyl-L-alanine amidase</fullName>
        <ecNumber evidence="4">3.5.1.28</ecNumber>
    </submittedName>
</protein>
<dbReference type="PANTHER" id="PTHR11022:SF41">
    <property type="entry name" value="PEPTIDOGLYCAN-RECOGNITION PROTEIN LC-RELATED"/>
    <property type="match status" value="1"/>
</dbReference>
<dbReference type="RefSeq" id="WP_253757224.1">
    <property type="nucleotide sequence ID" value="NZ_JAMZDZ010000001.1"/>
</dbReference>
<dbReference type="Pfam" id="PF25275">
    <property type="entry name" value="Golvesin_C"/>
    <property type="match status" value="1"/>
</dbReference>
<reference evidence="5" key="1">
    <citation type="journal article" date="2019" name="Int. J. Syst. Evol. Microbiol.">
        <title>The Global Catalogue of Microorganisms (GCM) 10K type strain sequencing project: providing services to taxonomists for standard genome sequencing and annotation.</title>
        <authorList>
            <consortium name="The Broad Institute Genomics Platform"/>
            <consortium name="The Broad Institute Genome Sequencing Center for Infectious Disease"/>
            <person name="Wu L."/>
            <person name="Ma J."/>
        </authorList>
    </citation>
    <scope>NUCLEOTIDE SEQUENCE [LARGE SCALE GENOMIC DNA]</scope>
    <source>
        <strain evidence="5">CGMCC 4.7289</strain>
    </source>
</reference>
<dbReference type="PROSITE" id="PS51318">
    <property type="entry name" value="TAT"/>
    <property type="match status" value="1"/>
</dbReference>
<dbReference type="EC" id="3.5.1.28" evidence="4"/>
<gene>
    <name evidence="4" type="ORF">ACFOZ4_09230</name>
</gene>
<dbReference type="PANTHER" id="PTHR11022">
    <property type="entry name" value="PEPTIDOGLYCAN RECOGNITION PROTEIN"/>
    <property type="match status" value="1"/>
</dbReference>
<evidence type="ECO:0000313" key="4">
    <source>
        <dbReference type="EMBL" id="MFC4130783.1"/>
    </source>
</evidence>
<dbReference type="SUPFAM" id="SSF55846">
    <property type="entry name" value="N-acetylmuramoyl-L-alanine amidase-like"/>
    <property type="match status" value="1"/>
</dbReference>
<keyword evidence="4" id="KW-0378">Hydrolase</keyword>
<feature type="domain" description="N-acetylmuramoyl-L-alanine amidase" evidence="2">
    <location>
        <begin position="64"/>
        <end position="209"/>
    </location>
</feature>
<dbReference type="InterPro" id="IPR006311">
    <property type="entry name" value="TAT_signal"/>
</dbReference>
<dbReference type="InterPro" id="IPR015510">
    <property type="entry name" value="PGRP"/>
</dbReference>
<accession>A0ABV8LJI8</accession>
<feature type="domain" description="Peptidoglycan recognition protein family" evidence="3">
    <location>
        <begin position="49"/>
        <end position="203"/>
    </location>
</feature>
<dbReference type="EMBL" id="JBHSAY010000005">
    <property type="protein sequence ID" value="MFC4130783.1"/>
    <property type="molecule type" value="Genomic_DNA"/>
</dbReference>
<comment type="caution">
    <text evidence="4">The sequence shown here is derived from an EMBL/GenBank/DDBJ whole genome shotgun (WGS) entry which is preliminary data.</text>
</comment>
<dbReference type="CDD" id="cd14488">
    <property type="entry name" value="CBM6-CBM35-CBM36_like_2"/>
    <property type="match status" value="1"/>
</dbReference>
<dbReference type="GO" id="GO:0008745">
    <property type="term" value="F:N-acetylmuramoyl-L-alanine amidase activity"/>
    <property type="evidence" value="ECO:0007669"/>
    <property type="project" value="UniProtKB-EC"/>
</dbReference>
<dbReference type="Pfam" id="PF01510">
    <property type="entry name" value="Amidase_2"/>
    <property type="match status" value="1"/>
</dbReference>
<organism evidence="4 5">
    <name type="scientific">Hamadaea flava</name>
    <dbReference type="NCBI Taxonomy" id="1742688"/>
    <lineage>
        <taxon>Bacteria</taxon>
        <taxon>Bacillati</taxon>
        <taxon>Actinomycetota</taxon>
        <taxon>Actinomycetes</taxon>
        <taxon>Micromonosporales</taxon>
        <taxon>Micromonosporaceae</taxon>
        <taxon>Hamadaea</taxon>
    </lineage>
</organism>
<name>A0ABV8LJI8_9ACTN</name>
<dbReference type="SMART" id="SM00701">
    <property type="entry name" value="PGRP"/>
    <property type="match status" value="1"/>
</dbReference>
<evidence type="ECO:0000259" key="2">
    <source>
        <dbReference type="SMART" id="SM00644"/>
    </source>
</evidence>
<keyword evidence="5" id="KW-1185">Reference proteome</keyword>
<comment type="similarity">
    <text evidence="1">Belongs to the N-acetylmuramoyl-L-alanine amidase 2 family.</text>
</comment>
<dbReference type="InterPro" id="IPR033803">
    <property type="entry name" value="CBD-like_Golvesin-Xly"/>
</dbReference>
<sequence>MSVPTSPNPFDSAVSRRAMMRGAVLLGAGAALGGVELLSATPALAVTTPTIASCATWGARAASSTLTQISTNPDKILIHHTATANSTDYTQAHAYSLAKTIQNYHMDSNGWSDTGQHFTVSRGGYIMEGRHYSLSHLTSGSGMVVGAHCPGQNDKAIGIENEGTYTSVTPTTALYSNLVQLCAYICSKYGIAPTKIYGHRDYYATECPGDAFYAMLPQLRTDVAAALGSTPAFTVTVDNTSSSFRASANWGTSTYSTQRYGTDYRYADPVAASDAAYYSATLPSAGNYKIETYYPANTGYNATTPYVVFSSSGNQTVTVNQQANGGKWNTVGTFAFAAGAQDVVAVSRWTSGTGYVIADAIRITQV</sequence>
<dbReference type="Proteomes" id="UP001595816">
    <property type="component" value="Unassembled WGS sequence"/>
</dbReference>